<protein>
    <submittedName>
        <fullName evidence="1">Uncharacterized protein</fullName>
    </submittedName>
</protein>
<accession>A0ACB6ZHZ5</accession>
<reference evidence="1" key="1">
    <citation type="submission" date="2019-10" db="EMBL/GenBank/DDBJ databases">
        <authorList>
            <consortium name="DOE Joint Genome Institute"/>
            <person name="Kuo A."/>
            <person name="Miyauchi S."/>
            <person name="Kiss E."/>
            <person name="Drula E."/>
            <person name="Kohler A."/>
            <person name="Sanchez-Garcia M."/>
            <person name="Andreopoulos B."/>
            <person name="Barry K.W."/>
            <person name="Bonito G."/>
            <person name="Buee M."/>
            <person name="Carver A."/>
            <person name="Chen C."/>
            <person name="Cichocki N."/>
            <person name="Clum A."/>
            <person name="Culley D."/>
            <person name="Crous P.W."/>
            <person name="Fauchery L."/>
            <person name="Girlanda M."/>
            <person name="Hayes R."/>
            <person name="Keri Z."/>
            <person name="Labutti K."/>
            <person name="Lipzen A."/>
            <person name="Lombard V."/>
            <person name="Magnuson J."/>
            <person name="Maillard F."/>
            <person name="Morin E."/>
            <person name="Murat C."/>
            <person name="Nolan M."/>
            <person name="Ohm R."/>
            <person name="Pangilinan J."/>
            <person name="Pereira M."/>
            <person name="Perotto S."/>
            <person name="Peter M."/>
            <person name="Riley R."/>
            <person name="Sitrit Y."/>
            <person name="Stielow B."/>
            <person name="Szollosi G."/>
            <person name="Zifcakova L."/>
            <person name="Stursova M."/>
            <person name="Spatafora J.W."/>
            <person name="Tedersoo L."/>
            <person name="Vaario L.-M."/>
            <person name="Yamada A."/>
            <person name="Yan M."/>
            <person name="Wang P."/>
            <person name="Xu J."/>
            <person name="Bruns T."/>
            <person name="Baldrian P."/>
            <person name="Vilgalys R."/>
            <person name="Henrissat B."/>
            <person name="Grigoriev I.V."/>
            <person name="Hibbett D."/>
            <person name="Nagy L.G."/>
            <person name="Martin F.M."/>
        </authorList>
    </citation>
    <scope>NUCLEOTIDE SEQUENCE</scope>
    <source>
        <strain evidence="1">P2</strain>
    </source>
</reference>
<reference evidence="1" key="2">
    <citation type="journal article" date="2020" name="Nat. Commun.">
        <title>Large-scale genome sequencing of mycorrhizal fungi provides insights into the early evolution of symbiotic traits.</title>
        <authorList>
            <person name="Miyauchi S."/>
            <person name="Kiss E."/>
            <person name="Kuo A."/>
            <person name="Drula E."/>
            <person name="Kohler A."/>
            <person name="Sanchez-Garcia M."/>
            <person name="Morin E."/>
            <person name="Andreopoulos B."/>
            <person name="Barry K.W."/>
            <person name="Bonito G."/>
            <person name="Buee M."/>
            <person name="Carver A."/>
            <person name="Chen C."/>
            <person name="Cichocki N."/>
            <person name="Clum A."/>
            <person name="Culley D."/>
            <person name="Crous P.W."/>
            <person name="Fauchery L."/>
            <person name="Girlanda M."/>
            <person name="Hayes R.D."/>
            <person name="Keri Z."/>
            <person name="LaButti K."/>
            <person name="Lipzen A."/>
            <person name="Lombard V."/>
            <person name="Magnuson J."/>
            <person name="Maillard F."/>
            <person name="Murat C."/>
            <person name="Nolan M."/>
            <person name="Ohm R.A."/>
            <person name="Pangilinan J."/>
            <person name="Pereira M.F."/>
            <person name="Perotto S."/>
            <person name="Peter M."/>
            <person name="Pfister S."/>
            <person name="Riley R."/>
            <person name="Sitrit Y."/>
            <person name="Stielow J.B."/>
            <person name="Szollosi G."/>
            <person name="Zifcakova L."/>
            <person name="Stursova M."/>
            <person name="Spatafora J.W."/>
            <person name="Tedersoo L."/>
            <person name="Vaario L.M."/>
            <person name="Yamada A."/>
            <person name="Yan M."/>
            <person name="Wang P."/>
            <person name="Xu J."/>
            <person name="Bruns T."/>
            <person name="Baldrian P."/>
            <person name="Vilgalys R."/>
            <person name="Dunand C."/>
            <person name="Henrissat B."/>
            <person name="Grigoriev I.V."/>
            <person name="Hibbett D."/>
            <person name="Nagy L.G."/>
            <person name="Martin F.M."/>
        </authorList>
    </citation>
    <scope>NUCLEOTIDE SEQUENCE</scope>
    <source>
        <strain evidence="1">P2</strain>
    </source>
</reference>
<dbReference type="Proteomes" id="UP000886501">
    <property type="component" value="Unassembled WGS sequence"/>
</dbReference>
<proteinExistence type="predicted"/>
<dbReference type="EMBL" id="MU118001">
    <property type="protein sequence ID" value="KAF9649204.1"/>
    <property type="molecule type" value="Genomic_DNA"/>
</dbReference>
<gene>
    <name evidence="1" type="ORF">BDM02DRAFT_1946899</name>
</gene>
<evidence type="ECO:0000313" key="1">
    <source>
        <dbReference type="EMBL" id="KAF9649204.1"/>
    </source>
</evidence>
<keyword evidence="2" id="KW-1185">Reference proteome</keyword>
<name>A0ACB6ZHZ5_THEGA</name>
<evidence type="ECO:0000313" key="2">
    <source>
        <dbReference type="Proteomes" id="UP000886501"/>
    </source>
</evidence>
<sequence>MYEASSSAGSSPPPCPIDSSPPSSPNGRDYDSFDDRESDYLDPYAASTHARKRFRPYEKKPVTVASFDTSSHGPTRYRALDAESTTVGDAASDTAFDEGSLLADDPDEVEEDSVGDTSCDTINPGLDTVVAKPHIARERWEDLIGEIVFKPEQINLIDLNGSYIGYIPTTIIELNKVVLLSSESTCSSGPPPIRSLLNRHLGRASTTPDVVGKLSAKEAFAGRTGSLDRLKTSSFTSYLEKGPEIRLSLGACYLRSLPLELFQLDQLTVLILRSNQLAHIPPQIKNLKNLRELDVSVNKLQYLPAEMLQMQLFALNINVNPFLRNTTPTFVPLETRVGVSKPELAGESAIPSLKECCFRVLLGKADGTDVTNLEAKYGPSQEVSIWNLSEAVRQVFNDCIPGSVSVGTRNKRQKLNDGYEEETRLGMGVCPSPHHGETYFVEPVEIRYTWETRVAGKHLSTAVPVQWRGCSLGCLDFLETAPGGDTTTDESDLESLAPVSLNKGLTFSDDEGGW</sequence>
<organism evidence="1 2">
    <name type="scientific">Thelephora ganbajun</name>
    <name type="common">Ganba fungus</name>
    <dbReference type="NCBI Taxonomy" id="370292"/>
    <lineage>
        <taxon>Eukaryota</taxon>
        <taxon>Fungi</taxon>
        <taxon>Dikarya</taxon>
        <taxon>Basidiomycota</taxon>
        <taxon>Agaricomycotina</taxon>
        <taxon>Agaricomycetes</taxon>
        <taxon>Thelephorales</taxon>
        <taxon>Thelephoraceae</taxon>
        <taxon>Thelephora</taxon>
    </lineage>
</organism>
<comment type="caution">
    <text evidence="1">The sequence shown here is derived from an EMBL/GenBank/DDBJ whole genome shotgun (WGS) entry which is preliminary data.</text>
</comment>